<accession>A0A645AQ65</accession>
<evidence type="ECO:0000313" key="1">
    <source>
        <dbReference type="EMBL" id="MPM54471.1"/>
    </source>
</evidence>
<dbReference type="InterPro" id="IPR019651">
    <property type="entry name" value="Glutamate_DH_NAD-spec"/>
</dbReference>
<protein>
    <submittedName>
        <fullName evidence="1">Uncharacterized protein</fullName>
    </submittedName>
</protein>
<dbReference type="Pfam" id="PF10712">
    <property type="entry name" value="NAD-GH"/>
    <property type="match status" value="1"/>
</dbReference>
<comment type="caution">
    <text evidence="1">The sequence shown here is derived from an EMBL/GenBank/DDBJ whole genome shotgun (WGS) entry which is preliminary data.</text>
</comment>
<proteinExistence type="predicted"/>
<sequence>MLIDDSLHFKTSNLTSLFSSLTLRVAKVCRNSDNSLSNLLTKIVFCSLFHLLKNHCRDLLRGILSSVDIYSRSVVVASLNFVRNAAYLIRNPVEGLTHKSLDREDGFSWICDSLSLCRITYFSLSVVGKRHHRRCGSLSFAVDDNCRLIALHHGNAGVCGS</sequence>
<organism evidence="1">
    <name type="scientific">bioreactor metagenome</name>
    <dbReference type="NCBI Taxonomy" id="1076179"/>
    <lineage>
        <taxon>unclassified sequences</taxon>
        <taxon>metagenomes</taxon>
        <taxon>ecological metagenomes</taxon>
    </lineage>
</organism>
<gene>
    <name evidence="1" type="ORF">SDC9_101249</name>
</gene>
<dbReference type="AlphaFoldDB" id="A0A645AQ65"/>
<reference evidence="1" key="1">
    <citation type="submission" date="2019-08" db="EMBL/GenBank/DDBJ databases">
        <authorList>
            <person name="Kucharzyk K."/>
            <person name="Murdoch R.W."/>
            <person name="Higgins S."/>
            <person name="Loffler F."/>
        </authorList>
    </citation>
    <scope>NUCLEOTIDE SEQUENCE</scope>
</reference>
<name>A0A645AQ65_9ZZZZ</name>
<dbReference type="EMBL" id="VSSQ01014817">
    <property type="protein sequence ID" value="MPM54471.1"/>
    <property type="molecule type" value="Genomic_DNA"/>
</dbReference>